<accession>N0CSM2</accession>
<dbReference type="PATRIC" id="fig|1303692.3.peg.4288"/>
<organism evidence="3 4">
    <name type="scientific">Streptomyces microflavus DSM 40593</name>
    <dbReference type="NCBI Taxonomy" id="1303692"/>
    <lineage>
        <taxon>Bacteria</taxon>
        <taxon>Bacillati</taxon>
        <taxon>Actinomycetota</taxon>
        <taxon>Actinomycetes</taxon>
        <taxon>Kitasatosporales</taxon>
        <taxon>Streptomycetaceae</taxon>
        <taxon>Streptomyces</taxon>
    </lineage>
</organism>
<evidence type="ECO:0000256" key="2">
    <source>
        <dbReference type="SAM" id="Phobius"/>
    </source>
</evidence>
<feature type="region of interest" description="Disordered" evidence="1">
    <location>
        <begin position="135"/>
        <end position="154"/>
    </location>
</feature>
<feature type="transmembrane region" description="Helical" evidence="2">
    <location>
        <begin position="50"/>
        <end position="69"/>
    </location>
</feature>
<keyword evidence="2" id="KW-0812">Transmembrane</keyword>
<dbReference type="KEGG" id="sfi:SFUL_4275"/>
<name>N0CSM2_STRMI</name>
<protein>
    <submittedName>
        <fullName evidence="3">Uncharacterized protein</fullName>
    </submittedName>
</protein>
<sequence length="154" mass="15232">MPLLHRRIAPALVVAQLLYLALMELAFTFLSPGNPEPDATGSARNALLGYGAVMVAVAAVMAGGALMLASSRASAAVPRPVRSVLLVLLGLLELGIAAAFLHSAATGSLGPDTVIAGVAVVVSGCVAAGCVPGPAAAPPTQHTPHGRPTARTTG</sequence>
<dbReference type="AlphaFoldDB" id="N0CSM2"/>
<dbReference type="EMBL" id="CP005080">
    <property type="protein sequence ID" value="AGK79176.1"/>
    <property type="molecule type" value="Genomic_DNA"/>
</dbReference>
<reference evidence="3 4" key="1">
    <citation type="submission" date="2013-04" db="EMBL/GenBank/DDBJ databases">
        <title>Complete genome sequence of Streptomyces fulvissimus.</title>
        <authorList>
            <person name="Myronovskyi M."/>
            <person name="Tokovenko B."/>
            <person name="Manderscheid N."/>
            <person name="Petzke L."/>
            <person name="Luzhetskyy A."/>
        </authorList>
    </citation>
    <scope>NUCLEOTIDE SEQUENCE [LARGE SCALE GENOMIC DNA]</scope>
    <source>
        <strain evidence="3 4">DSM 40593</strain>
    </source>
</reference>
<evidence type="ECO:0000313" key="4">
    <source>
        <dbReference type="Proteomes" id="UP000013304"/>
    </source>
</evidence>
<evidence type="ECO:0000256" key="1">
    <source>
        <dbReference type="SAM" id="MobiDB-lite"/>
    </source>
</evidence>
<feature type="transmembrane region" description="Helical" evidence="2">
    <location>
        <begin position="12"/>
        <end position="30"/>
    </location>
</feature>
<gene>
    <name evidence="3" type="ORF">SFUL_4275</name>
</gene>
<feature type="transmembrane region" description="Helical" evidence="2">
    <location>
        <begin position="81"/>
        <end position="102"/>
    </location>
</feature>
<feature type="transmembrane region" description="Helical" evidence="2">
    <location>
        <begin position="114"/>
        <end position="137"/>
    </location>
</feature>
<dbReference type="Proteomes" id="UP000013304">
    <property type="component" value="Chromosome"/>
</dbReference>
<dbReference type="RefSeq" id="WP_015610522.1">
    <property type="nucleotide sequence ID" value="NC_021177.1"/>
</dbReference>
<keyword evidence="2" id="KW-1133">Transmembrane helix</keyword>
<proteinExistence type="predicted"/>
<dbReference type="HOGENOM" id="CLU_1703241_0_0_11"/>
<evidence type="ECO:0000313" key="3">
    <source>
        <dbReference type="EMBL" id="AGK79176.1"/>
    </source>
</evidence>
<keyword evidence="2" id="KW-0472">Membrane</keyword>